<evidence type="ECO:0000256" key="2">
    <source>
        <dbReference type="ARBA" id="ARBA00023239"/>
    </source>
</evidence>
<evidence type="ECO:0000256" key="3">
    <source>
        <dbReference type="RuleBase" id="RU366045"/>
    </source>
</evidence>
<keyword evidence="2 3" id="KW-0456">Lyase</keyword>
<reference evidence="5" key="1">
    <citation type="submission" date="2022-11" db="EMBL/GenBank/DDBJ databases">
        <title>Chromosomal genome sequence assembly and mating type (MAT) locus characterization of the leprose asexual lichenized fungus Lepraria neglecta (Nyl.) Erichsen.</title>
        <authorList>
            <person name="Allen J.L."/>
            <person name="Pfeffer B."/>
        </authorList>
    </citation>
    <scope>NUCLEOTIDE SEQUENCE</scope>
    <source>
        <strain evidence="5">Allen 5258</strain>
    </source>
</reference>
<dbReference type="Gene3D" id="3.20.20.140">
    <property type="entry name" value="Metal-dependent hydrolases"/>
    <property type="match status" value="1"/>
</dbReference>
<evidence type="ECO:0000313" key="6">
    <source>
        <dbReference type="Proteomes" id="UP001276659"/>
    </source>
</evidence>
<sequence length="149" mass="16996">MYLGSAGFGWHMERGIHILRLLAAGVFDKYPKLKIVIGHMGELLPFQLERIAKFAGRGAFEERKWGLMDMWDNNIWVTTAGMFSLNSLACLLRNTKAERMLNSVDYPLSTNEEGLEFVEEMKQSGMVTKEGLERIAWRNAEELLGVKAR</sequence>
<dbReference type="InterPro" id="IPR032465">
    <property type="entry name" value="ACMSD"/>
</dbReference>
<dbReference type="Proteomes" id="UP001276659">
    <property type="component" value="Unassembled WGS sequence"/>
</dbReference>
<keyword evidence="1 3" id="KW-0210">Decarboxylase</keyword>
<dbReference type="GO" id="GO:0016787">
    <property type="term" value="F:hydrolase activity"/>
    <property type="evidence" value="ECO:0007669"/>
    <property type="project" value="InterPro"/>
</dbReference>
<proteinExistence type="inferred from homology"/>
<name>A0AAD9ZGP1_9LECA</name>
<dbReference type="SUPFAM" id="SSF51556">
    <property type="entry name" value="Metallo-dependent hydrolases"/>
    <property type="match status" value="1"/>
</dbReference>
<dbReference type="GO" id="GO:0005829">
    <property type="term" value="C:cytosol"/>
    <property type="evidence" value="ECO:0007669"/>
    <property type="project" value="TreeGrafter"/>
</dbReference>
<comment type="caution">
    <text evidence="5">The sequence shown here is derived from an EMBL/GenBank/DDBJ whole genome shotgun (WGS) entry which is preliminary data.</text>
</comment>
<feature type="domain" description="Amidohydrolase-related" evidence="4">
    <location>
        <begin position="7"/>
        <end position="145"/>
    </location>
</feature>
<accession>A0AAD9ZGP1</accession>
<dbReference type="PANTHER" id="PTHR21240:SF30">
    <property type="entry name" value="AMIDOHYDROLASE-RELATED DOMAIN-CONTAINING PROTEIN-RELATED"/>
    <property type="match status" value="1"/>
</dbReference>
<dbReference type="InterPro" id="IPR032466">
    <property type="entry name" value="Metal_Hydrolase"/>
</dbReference>
<dbReference type="PANTHER" id="PTHR21240">
    <property type="entry name" value="2-AMINO-3-CARBOXYLMUCONATE-6-SEMIALDEHYDE DECARBOXYLASE"/>
    <property type="match status" value="1"/>
</dbReference>
<dbReference type="Pfam" id="PF04909">
    <property type="entry name" value="Amidohydro_2"/>
    <property type="match status" value="1"/>
</dbReference>
<dbReference type="AlphaFoldDB" id="A0AAD9ZGP1"/>
<evidence type="ECO:0000259" key="4">
    <source>
        <dbReference type="Pfam" id="PF04909"/>
    </source>
</evidence>
<dbReference type="EMBL" id="JASNWA010000003">
    <property type="protein sequence ID" value="KAK3178859.1"/>
    <property type="molecule type" value="Genomic_DNA"/>
</dbReference>
<dbReference type="GO" id="GO:0016831">
    <property type="term" value="F:carboxy-lyase activity"/>
    <property type="evidence" value="ECO:0007669"/>
    <property type="project" value="UniProtKB-KW"/>
</dbReference>
<gene>
    <name evidence="5" type="ORF">OEA41_000996</name>
</gene>
<comment type="similarity">
    <text evidence="3">Belongs to the metallo-dependent hydrolases superfamily.</text>
</comment>
<protein>
    <recommendedName>
        <fullName evidence="4">Amidohydrolase-related domain-containing protein</fullName>
    </recommendedName>
</protein>
<dbReference type="InterPro" id="IPR006680">
    <property type="entry name" value="Amidohydro-rel"/>
</dbReference>
<evidence type="ECO:0000256" key="1">
    <source>
        <dbReference type="ARBA" id="ARBA00022793"/>
    </source>
</evidence>
<evidence type="ECO:0000313" key="5">
    <source>
        <dbReference type="EMBL" id="KAK3178859.1"/>
    </source>
</evidence>
<dbReference type="GO" id="GO:0019748">
    <property type="term" value="P:secondary metabolic process"/>
    <property type="evidence" value="ECO:0007669"/>
    <property type="project" value="TreeGrafter"/>
</dbReference>
<keyword evidence="6" id="KW-1185">Reference proteome</keyword>
<organism evidence="5 6">
    <name type="scientific">Lepraria neglecta</name>
    <dbReference type="NCBI Taxonomy" id="209136"/>
    <lineage>
        <taxon>Eukaryota</taxon>
        <taxon>Fungi</taxon>
        <taxon>Dikarya</taxon>
        <taxon>Ascomycota</taxon>
        <taxon>Pezizomycotina</taxon>
        <taxon>Lecanoromycetes</taxon>
        <taxon>OSLEUM clade</taxon>
        <taxon>Lecanoromycetidae</taxon>
        <taxon>Lecanorales</taxon>
        <taxon>Lecanorineae</taxon>
        <taxon>Stereocaulaceae</taxon>
        <taxon>Lepraria</taxon>
    </lineage>
</organism>